<comment type="caution">
    <text evidence="1">The sequence shown here is derived from an EMBL/GenBank/DDBJ whole genome shotgun (WGS) entry which is preliminary data.</text>
</comment>
<organism evidence="1 2">
    <name type="scientific">Crepidotus variabilis</name>
    <dbReference type="NCBI Taxonomy" id="179855"/>
    <lineage>
        <taxon>Eukaryota</taxon>
        <taxon>Fungi</taxon>
        <taxon>Dikarya</taxon>
        <taxon>Basidiomycota</taxon>
        <taxon>Agaricomycotina</taxon>
        <taxon>Agaricomycetes</taxon>
        <taxon>Agaricomycetidae</taxon>
        <taxon>Agaricales</taxon>
        <taxon>Agaricineae</taxon>
        <taxon>Crepidotaceae</taxon>
        <taxon>Crepidotus</taxon>
    </lineage>
</organism>
<dbReference type="EMBL" id="MU157953">
    <property type="protein sequence ID" value="KAF9522268.1"/>
    <property type="molecule type" value="Genomic_DNA"/>
</dbReference>
<reference evidence="1" key="1">
    <citation type="submission" date="2020-11" db="EMBL/GenBank/DDBJ databases">
        <authorList>
            <consortium name="DOE Joint Genome Institute"/>
            <person name="Ahrendt S."/>
            <person name="Riley R."/>
            <person name="Andreopoulos W."/>
            <person name="Labutti K."/>
            <person name="Pangilinan J."/>
            <person name="Ruiz-Duenas F.J."/>
            <person name="Barrasa J.M."/>
            <person name="Sanchez-Garcia M."/>
            <person name="Camarero S."/>
            <person name="Miyauchi S."/>
            <person name="Serrano A."/>
            <person name="Linde D."/>
            <person name="Babiker R."/>
            <person name="Drula E."/>
            <person name="Ayuso-Fernandez I."/>
            <person name="Pacheco R."/>
            <person name="Padilla G."/>
            <person name="Ferreira P."/>
            <person name="Barriuso J."/>
            <person name="Kellner H."/>
            <person name="Castanera R."/>
            <person name="Alfaro M."/>
            <person name="Ramirez L."/>
            <person name="Pisabarro A.G."/>
            <person name="Kuo A."/>
            <person name="Tritt A."/>
            <person name="Lipzen A."/>
            <person name="He G."/>
            <person name="Yan M."/>
            <person name="Ng V."/>
            <person name="Cullen D."/>
            <person name="Martin F."/>
            <person name="Rosso M.-N."/>
            <person name="Henrissat B."/>
            <person name="Hibbett D."/>
            <person name="Martinez A.T."/>
            <person name="Grigoriev I.V."/>
        </authorList>
    </citation>
    <scope>NUCLEOTIDE SEQUENCE</scope>
    <source>
        <strain evidence="1">CBS 506.95</strain>
    </source>
</reference>
<evidence type="ECO:0000313" key="1">
    <source>
        <dbReference type="EMBL" id="KAF9522268.1"/>
    </source>
</evidence>
<name>A0A9P6E4H0_9AGAR</name>
<keyword evidence="2" id="KW-1185">Reference proteome</keyword>
<accession>A0A9P6E4H0</accession>
<sequence>MRGHSYSSSIHSTSTSERSLARILMNTRFAHRSNKYFCLLLSFFLSVNLTDKRSIFLQANFTQHTKAQRLSVLILDASLFASLWRVEHSLF</sequence>
<feature type="non-terminal residue" evidence="1">
    <location>
        <position position="91"/>
    </location>
</feature>
<gene>
    <name evidence="1" type="ORF">CPB83DRAFT_864703</name>
</gene>
<dbReference type="Proteomes" id="UP000807306">
    <property type="component" value="Unassembled WGS sequence"/>
</dbReference>
<dbReference type="AlphaFoldDB" id="A0A9P6E4H0"/>
<protein>
    <submittedName>
        <fullName evidence="1">Uncharacterized protein</fullName>
    </submittedName>
</protein>
<evidence type="ECO:0000313" key="2">
    <source>
        <dbReference type="Proteomes" id="UP000807306"/>
    </source>
</evidence>
<proteinExistence type="predicted"/>